<accession>A0A1H2JT74</accession>
<evidence type="ECO:0000313" key="5">
    <source>
        <dbReference type="Proteomes" id="UP000182977"/>
    </source>
</evidence>
<sequence length="296" mass="30603">MKLVSYTRDGATRHGYVADEAAGTVAELGDGDLAAVIAAGAGTDAGWRPGPPSATHGPAELTFRAPITRPTKVLAVAANYQDHVAEGGGAPLDKSTLAPRLFLKPGTSVADPGADIALPVVSTQVDWEAELVVVVGRGGRDIPVEKALDHVAGYAVGNDVSARSVDYGYQRDTSSPAVGYFDWLAGKWPDGFAPYGPYLVTADEVPDPQDLGIELEVNGTLRQQGSTAGMIFTVAELVAFASRLMTLEPTDIIMTGTPAGVGAASGTYLAAGDEMTVRIAGLGALTNRVVQPNSER</sequence>
<dbReference type="PANTHER" id="PTHR42796:SF4">
    <property type="entry name" value="FUMARYLACETOACETATE HYDROLASE DOMAIN-CONTAINING PROTEIN 2A"/>
    <property type="match status" value="1"/>
</dbReference>
<organism evidence="4 5">
    <name type="scientific">Jiangella alkaliphila</name>
    <dbReference type="NCBI Taxonomy" id="419479"/>
    <lineage>
        <taxon>Bacteria</taxon>
        <taxon>Bacillati</taxon>
        <taxon>Actinomycetota</taxon>
        <taxon>Actinomycetes</taxon>
        <taxon>Jiangellales</taxon>
        <taxon>Jiangellaceae</taxon>
        <taxon>Jiangella</taxon>
    </lineage>
</organism>
<dbReference type="SUPFAM" id="SSF56529">
    <property type="entry name" value="FAH"/>
    <property type="match status" value="1"/>
</dbReference>
<protein>
    <submittedName>
        <fullName evidence="4">2-keto-4-pentenoate hydratase/2-oxohepta-3-ene-1,7-dioic acid hydratase (Catechol pathway)</fullName>
    </submittedName>
</protein>
<comment type="similarity">
    <text evidence="1">Belongs to the FAH family.</text>
</comment>
<dbReference type="InterPro" id="IPR011234">
    <property type="entry name" value="Fumarylacetoacetase-like_C"/>
</dbReference>
<feature type="domain" description="Fumarylacetoacetase-like C-terminal" evidence="3">
    <location>
        <begin position="72"/>
        <end position="290"/>
    </location>
</feature>
<dbReference type="GO" id="GO:0019752">
    <property type="term" value="P:carboxylic acid metabolic process"/>
    <property type="evidence" value="ECO:0007669"/>
    <property type="project" value="UniProtKB-ARBA"/>
</dbReference>
<dbReference type="PANTHER" id="PTHR42796">
    <property type="entry name" value="FUMARYLACETOACETATE HYDROLASE DOMAIN-CONTAINING PROTEIN 2A-RELATED"/>
    <property type="match status" value="1"/>
</dbReference>
<evidence type="ECO:0000256" key="1">
    <source>
        <dbReference type="ARBA" id="ARBA00010211"/>
    </source>
</evidence>
<dbReference type="InterPro" id="IPR051121">
    <property type="entry name" value="FAH"/>
</dbReference>
<dbReference type="STRING" id="419479.SAMN04488563_3038"/>
<dbReference type="FunFam" id="3.90.850.10:FF:000002">
    <property type="entry name" value="2-hydroxyhepta-2,4-diene-1,7-dioate isomerase"/>
    <property type="match status" value="1"/>
</dbReference>
<dbReference type="AlphaFoldDB" id="A0A1H2JT74"/>
<dbReference type="OrthoDB" id="9805307at2"/>
<evidence type="ECO:0000313" key="4">
    <source>
        <dbReference type="EMBL" id="SDU59483.1"/>
    </source>
</evidence>
<proteinExistence type="inferred from homology"/>
<dbReference type="GO" id="GO:0016853">
    <property type="term" value="F:isomerase activity"/>
    <property type="evidence" value="ECO:0007669"/>
    <property type="project" value="UniProtKB-ARBA"/>
</dbReference>
<keyword evidence="5" id="KW-1185">Reference proteome</keyword>
<name>A0A1H2JT74_9ACTN</name>
<reference evidence="5" key="1">
    <citation type="submission" date="2016-10" db="EMBL/GenBank/DDBJ databases">
        <authorList>
            <person name="Varghese N."/>
            <person name="Submissions S."/>
        </authorList>
    </citation>
    <scope>NUCLEOTIDE SEQUENCE [LARGE SCALE GENOMIC DNA]</scope>
    <source>
        <strain evidence="5">DSM 45079</strain>
    </source>
</reference>
<dbReference type="Gene3D" id="3.90.850.10">
    <property type="entry name" value="Fumarylacetoacetase-like, C-terminal domain"/>
    <property type="match status" value="1"/>
</dbReference>
<dbReference type="GO" id="GO:0046872">
    <property type="term" value="F:metal ion binding"/>
    <property type="evidence" value="ECO:0007669"/>
    <property type="project" value="UniProtKB-KW"/>
</dbReference>
<gene>
    <name evidence="4" type="ORF">SAMN04488563_3038</name>
</gene>
<dbReference type="EMBL" id="LT629791">
    <property type="protein sequence ID" value="SDU59483.1"/>
    <property type="molecule type" value="Genomic_DNA"/>
</dbReference>
<dbReference type="InterPro" id="IPR036663">
    <property type="entry name" value="Fumarylacetoacetase_C_sf"/>
</dbReference>
<evidence type="ECO:0000259" key="3">
    <source>
        <dbReference type="Pfam" id="PF01557"/>
    </source>
</evidence>
<keyword evidence="2" id="KW-0479">Metal-binding</keyword>
<dbReference type="RefSeq" id="WP_046767303.1">
    <property type="nucleotide sequence ID" value="NZ_KQ061221.1"/>
</dbReference>
<evidence type="ECO:0000256" key="2">
    <source>
        <dbReference type="ARBA" id="ARBA00022723"/>
    </source>
</evidence>
<dbReference type="Proteomes" id="UP000182977">
    <property type="component" value="Chromosome I"/>
</dbReference>
<dbReference type="Pfam" id="PF01557">
    <property type="entry name" value="FAA_hydrolase"/>
    <property type="match status" value="1"/>
</dbReference>